<reference evidence="1" key="1">
    <citation type="submission" date="2022-04" db="EMBL/GenBank/DDBJ databases">
        <title>Complete genome sequence of a cyanobacterium, Nostoc sp. SO-36, isolated in Antarctica.</title>
        <authorList>
            <person name="Kanesaki Y."/>
            <person name="Effendi D."/>
            <person name="Sakamoto T."/>
            <person name="Ohtani S."/>
            <person name="Awai K."/>
        </authorList>
    </citation>
    <scope>NUCLEOTIDE SEQUENCE</scope>
    <source>
        <strain evidence="1">SO-36</strain>
    </source>
</reference>
<dbReference type="SUPFAM" id="SSF49899">
    <property type="entry name" value="Concanavalin A-like lectins/glucanases"/>
    <property type="match status" value="1"/>
</dbReference>
<sequence length="248" mass="28145">MKQQVINLGVDIFQIYTLPIEQLAKNQLSELFDSQDYLKIFGDSLITSYQFTNKRDFQDNTRQLPELLPQGQSSHIVDSQGVALSSSYWLKTGTPATLLNKRIRKNSQFTIITTVATADINQIGPARIISISSGILRRNFTLGQQQNDLDLRIRTPLTGENATDIKLSIPGIFANTNTHNIVLTYSKANIQVYVDNVQNYYSLNLLEINTERAEAIVLCTNLYSFRNLLNISNYYRQKKNNFLQAVVS</sequence>
<accession>A0ABN6PZC4</accession>
<dbReference type="Proteomes" id="UP001055453">
    <property type="component" value="Chromosome"/>
</dbReference>
<dbReference type="Gene3D" id="2.60.120.200">
    <property type="match status" value="1"/>
</dbReference>
<evidence type="ECO:0000313" key="1">
    <source>
        <dbReference type="EMBL" id="BDI14452.1"/>
    </source>
</evidence>
<organism evidence="1 2">
    <name type="scientific">Nostoc cf. commune SO-36</name>
    <dbReference type="NCBI Taxonomy" id="449208"/>
    <lineage>
        <taxon>Bacteria</taxon>
        <taxon>Bacillati</taxon>
        <taxon>Cyanobacteriota</taxon>
        <taxon>Cyanophyceae</taxon>
        <taxon>Nostocales</taxon>
        <taxon>Nostocaceae</taxon>
        <taxon>Nostoc</taxon>
    </lineage>
</organism>
<protein>
    <submittedName>
        <fullName evidence="1">Uncharacterized protein</fullName>
    </submittedName>
</protein>
<dbReference type="EMBL" id="AP025732">
    <property type="protein sequence ID" value="BDI14452.1"/>
    <property type="molecule type" value="Genomic_DNA"/>
</dbReference>
<gene>
    <name evidence="1" type="ORF">ANSO36C_02540</name>
</gene>
<evidence type="ECO:0000313" key="2">
    <source>
        <dbReference type="Proteomes" id="UP001055453"/>
    </source>
</evidence>
<keyword evidence="2" id="KW-1185">Reference proteome</keyword>
<name>A0ABN6PZC4_NOSCO</name>
<proteinExistence type="predicted"/>
<dbReference type="InterPro" id="IPR013320">
    <property type="entry name" value="ConA-like_dom_sf"/>
</dbReference>